<accession>A0A8D9APJ7</accession>
<name>A0A8D9APJ7_9HEMI</name>
<proteinExistence type="predicted"/>
<dbReference type="EMBL" id="HBUF01577809">
    <property type="protein sequence ID" value="CAG6768973.1"/>
    <property type="molecule type" value="Transcribed_RNA"/>
</dbReference>
<sequence length="101" mass="11716">MILSVVGVVFLGLPLRGLFLTFLRRKNFFFQTLINCLDTLKVRATSAWLRPSFSASKTAFLNILLISAFQMHTFKSIFQVKRQKCYETTDPEAKSEWSKYL</sequence>
<protein>
    <submittedName>
        <fullName evidence="1">Uncharacterized protein</fullName>
    </submittedName>
</protein>
<dbReference type="AlphaFoldDB" id="A0A8D9APJ7"/>
<organism evidence="1">
    <name type="scientific">Cacopsylla melanoneura</name>
    <dbReference type="NCBI Taxonomy" id="428564"/>
    <lineage>
        <taxon>Eukaryota</taxon>
        <taxon>Metazoa</taxon>
        <taxon>Ecdysozoa</taxon>
        <taxon>Arthropoda</taxon>
        <taxon>Hexapoda</taxon>
        <taxon>Insecta</taxon>
        <taxon>Pterygota</taxon>
        <taxon>Neoptera</taxon>
        <taxon>Paraneoptera</taxon>
        <taxon>Hemiptera</taxon>
        <taxon>Sternorrhyncha</taxon>
        <taxon>Psylloidea</taxon>
        <taxon>Psyllidae</taxon>
        <taxon>Psyllinae</taxon>
        <taxon>Cacopsylla</taxon>
    </lineage>
</organism>
<reference evidence="1" key="1">
    <citation type="submission" date="2021-05" db="EMBL/GenBank/DDBJ databases">
        <authorList>
            <person name="Alioto T."/>
            <person name="Alioto T."/>
            <person name="Gomez Garrido J."/>
        </authorList>
    </citation>
    <scope>NUCLEOTIDE SEQUENCE</scope>
</reference>
<evidence type="ECO:0000313" key="1">
    <source>
        <dbReference type="EMBL" id="CAG6768976.1"/>
    </source>
</evidence>
<dbReference type="EMBL" id="HBUF01577810">
    <property type="protein sequence ID" value="CAG6768976.1"/>
    <property type="molecule type" value="Transcribed_RNA"/>
</dbReference>